<accession>A0A9P3HFM1</accession>
<dbReference type="OrthoDB" id="2447097at2759"/>
<gene>
    <name evidence="2" type="ORF">EMPS_07810</name>
</gene>
<reference evidence="2" key="1">
    <citation type="submission" date="2021-11" db="EMBL/GenBank/DDBJ databases">
        <authorList>
            <person name="Herlambang A."/>
            <person name="Guo Y."/>
            <person name="Takashima Y."/>
            <person name="Nishizawa T."/>
        </authorList>
    </citation>
    <scope>NUCLEOTIDE SEQUENCE</scope>
    <source>
        <strain evidence="2">E1425</strain>
    </source>
</reference>
<reference evidence="2" key="2">
    <citation type="journal article" date="2022" name="Microbiol. Resour. Announc.">
        <title>Whole-Genome Sequence of Entomortierella parvispora E1425, a Mucoromycotan Fungus Associated with Burkholderiaceae-Related Endosymbiotic Bacteria.</title>
        <authorList>
            <person name="Herlambang A."/>
            <person name="Guo Y."/>
            <person name="Takashima Y."/>
            <person name="Narisawa K."/>
            <person name="Ohta H."/>
            <person name="Nishizawa T."/>
        </authorList>
    </citation>
    <scope>NUCLEOTIDE SEQUENCE</scope>
    <source>
        <strain evidence="2">E1425</strain>
    </source>
</reference>
<comment type="caution">
    <text evidence="2">The sequence shown here is derived from an EMBL/GenBank/DDBJ whole genome shotgun (WGS) entry which is preliminary data.</text>
</comment>
<organism evidence="2 3">
    <name type="scientific">Entomortierella parvispora</name>
    <dbReference type="NCBI Taxonomy" id="205924"/>
    <lineage>
        <taxon>Eukaryota</taxon>
        <taxon>Fungi</taxon>
        <taxon>Fungi incertae sedis</taxon>
        <taxon>Mucoromycota</taxon>
        <taxon>Mortierellomycotina</taxon>
        <taxon>Mortierellomycetes</taxon>
        <taxon>Mortierellales</taxon>
        <taxon>Mortierellaceae</taxon>
        <taxon>Entomortierella</taxon>
    </lineage>
</organism>
<feature type="region of interest" description="Disordered" evidence="1">
    <location>
        <begin position="354"/>
        <end position="390"/>
    </location>
</feature>
<evidence type="ECO:0000313" key="2">
    <source>
        <dbReference type="EMBL" id="GJJ75452.1"/>
    </source>
</evidence>
<feature type="region of interest" description="Disordered" evidence="1">
    <location>
        <begin position="690"/>
        <end position="714"/>
    </location>
</feature>
<feature type="region of interest" description="Disordered" evidence="1">
    <location>
        <begin position="744"/>
        <end position="766"/>
    </location>
</feature>
<feature type="compositionally biased region" description="Basic and acidic residues" evidence="1">
    <location>
        <begin position="757"/>
        <end position="766"/>
    </location>
</feature>
<name>A0A9P3HFM1_9FUNG</name>
<dbReference type="EMBL" id="BQFW01000011">
    <property type="protein sequence ID" value="GJJ75452.1"/>
    <property type="molecule type" value="Genomic_DNA"/>
</dbReference>
<dbReference type="AlphaFoldDB" id="A0A9P3HFM1"/>
<feature type="compositionally biased region" description="Acidic residues" evidence="1">
    <location>
        <begin position="703"/>
        <end position="714"/>
    </location>
</feature>
<keyword evidence="3" id="KW-1185">Reference proteome</keyword>
<evidence type="ECO:0000256" key="1">
    <source>
        <dbReference type="SAM" id="MobiDB-lite"/>
    </source>
</evidence>
<dbReference type="Proteomes" id="UP000827284">
    <property type="component" value="Unassembled WGS sequence"/>
</dbReference>
<sequence>MTFTLDVVARPGTDPPHDFSRLVESHQSSWSQPSANFMHILENASKDPRIQSCGEKAEKALWALRNHGLRADPHPVDPSSSVAHFITQNFLQPRGKFDLQLSVNTSDNPVLSGLPMRTQLLFVFLAERLNCKIFLFSSRGKPRVYCPTREGPSQPRVCGFFHRVDSFLKFSEYLVLVPIDNFILTPMDQVVDDLVVAPVSELVPSSVNHSSPVDTVSSPTNAATFRANKRKIHYGKGPDDNMKAELLVCFEESCYKHLEVKIQEHIGKLNDSKNKEVEGKQEFKQRLLNQKSLPKGPLVDAADIYINRNDHPMKRSKVTSDITTATNKNNLRIWCNVVEAKFDNIWEECEKNLGTIQPEPDKGKKRKGSNPDEGGEPKTPIAGEDEENDDDWRTCTVTLKQILHPSLSNDEDYGRILNLLHEAQAHVTDVERSLYLLAQIGTILAGAGACMGQDSTLDLTNILPPGYIVSPEQRIIHVAPVATQQAGIENKNSGMHNDIRNLLSQNHLSNMHTVFKENGDDRGKLLAKSGDGHPKWRELSTIIDNKVPGVTIPYKDGYSSVVEAHTRQCSTAIKNLWEGNVYEKALDYLLRYLLSAWLAPNRAAAHKERKIKAVKNKEEKKAAKDAIPDSLSRSQWRHAMSRLMDNIARYHSNGRLDQLQHFVVPLLRLYAKKPLPADANASKSFQKLSETQLSGTGLGNAGDPEDVLPDDDPEDLFADDDLDLCLFESQDFLNELDGGFMMETEISCGENQSASGPEEKEKEPSR</sequence>
<proteinExistence type="predicted"/>
<evidence type="ECO:0000313" key="3">
    <source>
        <dbReference type="Proteomes" id="UP000827284"/>
    </source>
</evidence>
<protein>
    <submittedName>
        <fullName evidence="2">Uncharacterized protein</fullName>
    </submittedName>
</protein>